<accession>A0A1E1KT91</accession>
<protein>
    <submittedName>
        <fullName evidence="2">Uncharacterized protein</fullName>
    </submittedName>
</protein>
<proteinExistence type="predicted"/>
<sequence>MEMLLQVPKVEQVFMKVNYSAMASWVSLDVTSFVVGAYTPQSGGNPKDVQRKGQEIHREQRDARSTPLIAPSRRCDKGAPDDASECALEGSKEALKRHSRHRTLKENSKEWHLDNPDYDTSALRRELGSHAFPIVSSYCCAAIAFFVPTMEGNQAVTSLALE</sequence>
<evidence type="ECO:0000313" key="3">
    <source>
        <dbReference type="Proteomes" id="UP000178129"/>
    </source>
</evidence>
<evidence type="ECO:0000313" key="2">
    <source>
        <dbReference type="EMBL" id="CZT00164.1"/>
    </source>
</evidence>
<dbReference type="Proteomes" id="UP000178129">
    <property type="component" value="Unassembled WGS sequence"/>
</dbReference>
<dbReference type="AlphaFoldDB" id="A0A1E1KT91"/>
<gene>
    <name evidence="2" type="ORF">RCO7_08409</name>
</gene>
<dbReference type="InParanoid" id="A0A1E1KT91"/>
<name>A0A1E1KT91_9HELO</name>
<reference evidence="3" key="1">
    <citation type="submission" date="2016-03" db="EMBL/GenBank/DDBJ databases">
        <authorList>
            <person name="Ploux O."/>
        </authorList>
    </citation>
    <scope>NUCLEOTIDE SEQUENCE [LARGE SCALE GENOMIC DNA]</scope>
    <source>
        <strain evidence="3">UK7</strain>
    </source>
</reference>
<feature type="compositionally biased region" description="Basic and acidic residues" evidence="1">
    <location>
        <begin position="48"/>
        <end position="64"/>
    </location>
</feature>
<dbReference type="EMBL" id="FJUW01000019">
    <property type="protein sequence ID" value="CZT00164.1"/>
    <property type="molecule type" value="Genomic_DNA"/>
</dbReference>
<evidence type="ECO:0000256" key="1">
    <source>
        <dbReference type="SAM" id="MobiDB-lite"/>
    </source>
</evidence>
<feature type="region of interest" description="Disordered" evidence="1">
    <location>
        <begin position="39"/>
        <end position="83"/>
    </location>
</feature>
<organism evidence="2 3">
    <name type="scientific">Rhynchosporium graminicola</name>
    <dbReference type="NCBI Taxonomy" id="2792576"/>
    <lineage>
        <taxon>Eukaryota</taxon>
        <taxon>Fungi</taxon>
        <taxon>Dikarya</taxon>
        <taxon>Ascomycota</taxon>
        <taxon>Pezizomycotina</taxon>
        <taxon>Leotiomycetes</taxon>
        <taxon>Helotiales</taxon>
        <taxon>Ploettnerulaceae</taxon>
        <taxon>Rhynchosporium</taxon>
    </lineage>
</organism>
<keyword evidence="3" id="KW-1185">Reference proteome</keyword>
<comment type="caution">
    <text evidence="2">The sequence shown here is derived from an EMBL/GenBank/DDBJ whole genome shotgun (WGS) entry which is preliminary data.</text>
</comment>